<accession>A0AAJ6BJ72</accession>
<proteinExistence type="predicted"/>
<sequence length="250" mass="28508">MFRQIFLSGTLILIGHLLQGQTIQFDTSFLSRQYNYLFQKDPSLIAIDMTLKENRLSHLIISQKKGNDSTTEYYDWNFEGDKYLLTKRFSILPPEPVACIRVLSHIGCPYARQMAIRIVPDTIHGHLSYVCKRDDDDDFYFEKVEIRLRYPKGLKQLDTAIQAKLQGKKIVDSAVLFTAIAGGDSSLHAVSLPEGTDKQLVDAVKEVLELSGPWLPIIQDGRRLKSYAQLFIRITPEGLVRLHVRGINEN</sequence>
<organism evidence="1 2">
    <name type="scientific">Candidatus Pseudobacter hemicellulosilyticus</name>
    <dbReference type="NCBI Taxonomy" id="3121375"/>
    <lineage>
        <taxon>Bacteria</taxon>
        <taxon>Pseudomonadati</taxon>
        <taxon>Bacteroidota</taxon>
        <taxon>Chitinophagia</taxon>
        <taxon>Chitinophagales</taxon>
        <taxon>Chitinophagaceae</taxon>
        <taxon>Pseudobacter</taxon>
    </lineage>
</organism>
<name>A0AAJ6BJ72_9BACT</name>
<protein>
    <recommendedName>
        <fullName evidence="3">Secreted protein</fullName>
    </recommendedName>
</protein>
<gene>
    <name evidence="1" type="ORF">P0Y53_05960</name>
</gene>
<evidence type="ECO:0000313" key="2">
    <source>
        <dbReference type="Proteomes" id="UP001220610"/>
    </source>
</evidence>
<reference evidence="1" key="1">
    <citation type="submission" date="2023-03" db="EMBL/GenBank/DDBJ databases">
        <title>Andean soil-derived lignocellulolytic bacterial consortium as a source of novel taxa and putative plastic-active enzymes.</title>
        <authorList>
            <person name="Diaz-Garcia L."/>
            <person name="Chuvochina M."/>
            <person name="Feuerriegel G."/>
            <person name="Bunk B."/>
            <person name="Sproer C."/>
            <person name="Streit W.R."/>
            <person name="Rodriguez L.M."/>
            <person name="Overmann J."/>
            <person name="Jimenez D.J."/>
        </authorList>
    </citation>
    <scope>NUCLEOTIDE SEQUENCE</scope>
    <source>
        <strain evidence="1">MAG 7</strain>
    </source>
</reference>
<dbReference type="EMBL" id="CP119311">
    <property type="protein sequence ID" value="WEK37041.1"/>
    <property type="molecule type" value="Genomic_DNA"/>
</dbReference>
<evidence type="ECO:0008006" key="3">
    <source>
        <dbReference type="Google" id="ProtNLM"/>
    </source>
</evidence>
<dbReference type="Proteomes" id="UP001220610">
    <property type="component" value="Chromosome"/>
</dbReference>
<dbReference type="AlphaFoldDB" id="A0AAJ6BJ72"/>
<evidence type="ECO:0000313" key="1">
    <source>
        <dbReference type="EMBL" id="WEK37041.1"/>
    </source>
</evidence>